<dbReference type="AlphaFoldDB" id="A0A2H5FIB4"/>
<accession>A0A2H5FIB4</accession>
<keyword evidence="1" id="KW-0472">Membrane</keyword>
<reference evidence="2 3" key="1">
    <citation type="submission" date="2017-12" db="EMBL/GenBank/DDBJ databases">
        <title>Legionella sainthelensi LA01-117, whole genome sequence of a clinical isolate from New Zealand.</title>
        <authorList>
            <person name="Cree S.L."/>
            <person name="Slow S."/>
            <person name="Kennedy M.A."/>
            <person name="Murdoch D.R."/>
            <person name="Biggs P.J."/>
            <person name="Anderson T."/>
        </authorList>
    </citation>
    <scope>NUCLEOTIDE SEQUENCE [LARGE SCALE GENOMIC DNA]</scope>
    <source>
        <strain evidence="2 3">LA01-117</strain>
    </source>
</reference>
<dbReference type="RefSeq" id="WP_101899047.1">
    <property type="nucleotide sequence ID" value="NZ_CP025491.2"/>
</dbReference>
<gene>
    <name evidence="2" type="ORF">CAB17_03870</name>
</gene>
<protein>
    <submittedName>
        <fullName evidence="2">Uncharacterized protein</fullName>
    </submittedName>
</protein>
<keyword evidence="3" id="KW-1185">Reference proteome</keyword>
<keyword evidence="1" id="KW-1133">Transmembrane helix</keyword>
<dbReference type="KEGG" id="lsh:CAB17_03870"/>
<keyword evidence="1" id="KW-0812">Transmembrane</keyword>
<evidence type="ECO:0000313" key="3">
    <source>
        <dbReference type="Proteomes" id="UP000234343"/>
    </source>
</evidence>
<sequence>MTTLKQQQAQREYFEKITARAMQQALQKNPSSLLFDPQGRILIDVTISEQEHGLFKQGFGNTRAPSPITTVSLDVTQIKELNEAYERRYGLDKLNKEQLERLSAVRGSIIPLHQEFHFHLALAARTYTKVDKRRFPKEQMELAHQEAMRRIQPLIEQAFADALEMAKEDDTINDVKLIQELDKARKKISAEAHSILMEEVLKETGQRLSTQDLKRIKKRHIAEKTTASPNDLLHIDQSLEQTIWISGSENTAHERLRHLSEVYALADRQIVTLALREEHQGRARLQIRTPSLDVKKNLSMDSAIDDVSVKLLALAEKYSIHSISENPLGRKAFTYNLHTAINHTLDDWFKDNKQSWGTQAILNGAHLYNKVQLESKEPKPFCFVQNLSVNGFGDSLGYGWNIGWNKLRNEATLMAEMAMLQNLVGPQDNLPEIQRVFEYYEQFLINCKNRGANYFSRSPEGQLAIAQIKKIKAEWTQPDARIHEEDATPVEKAKKALKTIMANDLHHTHEYAKLVQSLSLFVEEASIAGCKSGNERAQAINGRVAILDHEASKPESTIFKAIAALAKANPSDVKKFASDLKRHLDDKYNNHLQTGLSLISDVDQGASAKVNAKAPWYKFWTRLNPNYAEESSLTHLSQKKSGNMQAHKGLTTAMAAAAGYPQSFGSYLGLGKLGMALGIITLPISLLVVSGIYLFSYKPYKETLITKAELRIKECEKIYVERIERNSQRIVASYEKTNLQLHEAKGATEVGMSVKDQLVMDQEQEGEHPHTQLKSFSALNELLNVKAKDINHHMSQFTGVLAQIKIRQQKEDSEKIDYEGSSLKIKH</sequence>
<organism evidence="2 3">
    <name type="scientific">Legionella sainthelensi</name>
    <dbReference type="NCBI Taxonomy" id="28087"/>
    <lineage>
        <taxon>Bacteria</taxon>
        <taxon>Pseudomonadati</taxon>
        <taxon>Pseudomonadota</taxon>
        <taxon>Gammaproteobacteria</taxon>
        <taxon>Legionellales</taxon>
        <taxon>Legionellaceae</taxon>
        <taxon>Legionella</taxon>
    </lineage>
</organism>
<proteinExistence type="predicted"/>
<dbReference type="EMBL" id="CP025491">
    <property type="protein sequence ID" value="AUH71295.1"/>
    <property type="molecule type" value="Genomic_DNA"/>
</dbReference>
<dbReference type="Proteomes" id="UP000234343">
    <property type="component" value="Chromosome"/>
</dbReference>
<evidence type="ECO:0000256" key="1">
    <source>
        <dbReference type="SAM" id="Phobius"/>
    </source>
</evidence>
<feature type="transmembrane region" description="Helical" evidence="1">
    <location>
        <begin position="673"/>
        <end position="695"/>
    </location>
</feature>
<name>A0A2H5FIB4_9GAMM</name>
<evidence type="ECO:0000313" key="2">
    <source>
        <dbReference type="EMBL" id="AUH71295.1"/>
    </source>
</evidence>